<evidence type="ECO:0000256" key="8">
    <source>
        <dbReference type="ARBA" id="ARBA00023170"/>
    </source>
</evidence>
<keyword evidence="15" id="KW-1185">Reference proteome</keyword>
<keyword evidence="3 10" id="KW-1134">Transmembrane beta strand</keyword>
<feature type="domain" description="TonB-dependent receptor-like beta-barrel" evidence="12">
    <location>
        <begin position="337"/>
        <end position="751"/>
    </location>
</feature>
<evidence type="ECO:0000256" key="10">
    <source>
        <dbReference type="PROSITE-ProRule" id="PRU01360"/>
    </source>
</evidence>
<comment type="subcellular location">
    <subcellularLocation>
        <location evidence="1 10">Cell outer membrane</location>
        <topology evidence="1 10">Multi-pass membrane protein</topology>
    </subcellularLocation>
</comment>
<organism evidence="14 15">
    <name type="scientific">Desulfobaculum bizertense DSM 18034</name>
    <dbReference type="NCBI Taxonomy" id="1121442"/>
    <lineage>
        <taxon>Bacteria</taxon>
        <taxon>Pseudomonadati</taxon>
        <taxon>Thermodesulfobacteriota</taxon>
        <taxon>Desulfovibrionia</taxon>
        <taxon>Desulfovibrionales</taxon>
        <taxon>Desulfovibrionaceae</taxon>
        <taxon>Desulfobaculum</taxon>
    </lineage>
</organism>
<keyword evidence="8" id="KW-0675">Receptor</keyword>
<dbReference type="Gene3D" id="2.40.170.20">
    <property type="entry name" value="TonB-dependent receptor, beta-barrel domain"/>
    <property type="match status" value="1"/>
</dbReference>
<dbReference type="PANTHER" id="PTHR30069:SF29">
    <property type="entry name" value="HEMOGLOBIN AND HEMOGLOBIN-HAPTOGLOBIN-BINDING PROTEIN 1-RELATED"/>
    <property type="match status" value="1"/>
</dbReference>
<dbReference type="GO" id="GO:0015344">
    <property type="term" value="F:siderophore uptake transmembrane transporter activity"/>
    <property type="evidence" value="ECO:0007669"/>
    <property type="project" value="TreeGrafter"/>
</dbReference>
<comment type="similarity">
    <text evidence="10 11">Belongs to the TonB-dependent receptor family.</text>
</comment>
<gene>
    <name evidence="14" type="ORF">SAMN02745702_00297</name>
</gene>
<accession>A0A1T4VH36</accession>
<evidence type="ECO:0000259" key="12">
    <source>
        <dbReference type="Pfam" id="PF00593"/>
    </source>
</evidence>
<dbReference type="Proteomes" id="UP000189733">
    <property type="component" value="Unassembled WGS sequence"/>
</dbReference>
<dbReference type="STRING" id="1121442.SAMN02745702_00297"/>
<dbReference type="Pfam" id="PF00593">
    <property type="entry name" value="TonB_dep_Rec_b-barrel"/>
    <property type="match status" value="1"/>
</dbReference>
<dbReference type="InterPro" id="IPR010917">
    <property type="entry name" value="TonB_rcpt_CS"/>
</dbReference>
<dbReference type="CDD" id="cd01347">
    <property type="entry name" value="ligand_gated_channel"/>
    <property type="match status" value="1"/>
</dbReference>
<evidence type="ECO:0000259" key="13">
    <source>
        <dbReference type="Pfam" id="PF07715"/>
    </source>
</evidence>
<evidence type="ECO:0000256" key="11">
    <source>
        <dbReference type="RuleBase" id="RU003357"/>
    </source>
</evidence>
<evidence type="ECO:0000256" key="9">
    <source>
        <dbReference type="ARBA" id="ARBA00023237"/>
    </source>
</evidence>
<dbReference type="InterPro" id="IPR039426">
    <property type="entry name" value="TonB-dep_rcpt-like"/>
</dbReference>
<keyword evidence="4 10" id="KW-0812">Transmembrane</keyword>
<dbReference type="Gene3D" id="2.170.130.10">
    <property type="entry name" value="TonB-dependent receptor, plug domain"/>
    <property type="match status" value="1"/>
</dbReference>
<keyword evidence="6 11" id="KW-0798">TonB box</keyword>
<feature type="domain" description="TonB-dependent receptor plug" evidence="13">
    <location>
        <begin position="153"/>
        <end position="249"/>
    </location>
</feature>
<keyword evidence="2 10" id="KW-0813">Transport</keyword>
<dbReference type="PANTHER" id="PTHR30069">
    <property type="entry name" value="TONB-DEPENDENT OUTER MEMBRANE RECEPTOR"/>
    <property type="match status" value="1"/>
</dbReference>
<reference evidence="14 15" key="1">
    <citation type="submission" date="2017-02" db="EMBL/GenBank/DDBJ databases">
        <authorList>
            <person name="Peterson S.W."/>
        </authorList>
    </citation>
    <scope>NUCLEOTIDE SEQUENCE [LARGE SCALE GENOMIC DNA]</scope>
    <source>
        <strain evidence="14 15">DSM 18034</strain>
    </source>
</reference>
<keyword evidence="9 10" id="KW-0998">Cell outer membrane</keyword>
<dbReference type="EMBL" id="FUYA01000001">
    <property type="protein sequence ID" value="SKA64239.1"/>
    <property type="molecule type" value="Genomic_DNA"/>
</dbReference>
<sequence>MEFQTVSFKIFVIAGHFLSFEDIFNGKFGKDSPKRLTQSFAHQNPPFLESVLDKEEKRLLAILQASDANTCTNAACCLITLFLFSVAICAYGNSFDMEDFHMKGACLKLFCLSCAIFLMAGTAQAKDSEDVFTLGEIVVNSEKPGVKDISIHNVIDAKEIEAIGAKNLVDALHYAPGVYIGTGRKNQPNISIHGFDQSRTLILLDGIPYTESYYGKLDLRQIPSSIISRIEITKGAPSVLYGANYLGAVINVITKKGTQDPSLDLTGEMSDADTYRVAAAHANTVGNVNYWLSYERSASDGWWLSDSYDQKDGVIEEKHRPDTPATLENGGLRDHSDYDRQTVWGRVGVTPTEKNAFYLSAFYTSSNYGIPVNDEQAFIKHGFSDMAEVEDYADWGFDFNGSQEITDYLKLRALLYYHNHQDEYQSYSDPEHDTKLDKSKYKDYIVGGSLFADIEPVEWDTLRLAFHYSGNSHKDRKAEDENYAEFFSYIGSVGIENELNYGEFPTLVVGASYDWNDITKAEEDDGTELDYTDPDAQFNPMIGLSYQVKATNTRVYGSIARKTRFPALNELFSSKRGNPELETERSINYVLGAEQPVTDWLDVEISGFAHEIDDYITLNQKSGNKDSYDNIGKVEMLGFEAGAHIRPIDDLTLSVSYTYNHVRDRSEDRVTEYVEQAPEHLLSLGADYLIPVIDVAVNLRARYMDGVYSDLPDRTDPNADEVKLDDFFVVDGRISKSFLENYEVYFEMKNIFDEDYVDDSEGYPAPGRNFLVGVKASF</sequence>
<dbReference type="GO" id="GO:0044718">
    <property type="term" value="P:siderophore transmembrane transport"/>
    <property type="evidence" value="ECO:0007669"/>
    <property type="project" value="TreeGrafter"/>
</dbReference>
<dbReference type="PROSITE" id="PS52016">
    <property type="entry name" value="TONB_DEPENDENT_REC_3"/>
    <property type="match status" value="1"/>
</dbReference>
<evidence type="ECO:0000256" key="2">
    <source>
        <dbReference type="ARBA" id="ARBA00022448"/>
    </source>
</evidence>
<evidence type="ECO:0000313" key="14">
    <source>
        <dbReference type="EMBL" id="SKA64239.1"/>
    </source>
</evidence>
<keyword evidence="7 10" id="KW-0472">Membrane</keyword>
<evidence type="ECO:0000313" key="15">
    <source>
        <dbReference type="Proteomes" id="UP000189733"/>
    </source>
</evidence>
<dbReference type="InterPro" id="IPR037066">
    <property type="entry name" value="Plug_dom_sf"/>
</dbReference>
<dbReference type="AlphaFoldDB" id="A0A1T4VH36"/>
<evidence type="ECO:0000256" key="7">
    <source>
        <dbReference type="ARBA" id="ARBA00023136"/>
    </source>
</evidence>
<evidence type="ECO:0000256" key="1">
    <source>
        <dbReference type="ARBA" id="ARBA00004571"/>
    </source>
</evidence>
<name>A0A1T4VH36_9BACT</name>
<evidence type="ECO:0000256" key="4">
    <source>
        <dbReference type="ARBA" id="ARBA00022692"/>
    </source>
</evidence>
<dbReference type="InterPro" id="IPR012910">
    <property type="entry name" value="Plug_dom"/>
</dbReference>
<evidence type="ECO:0000256" key="6">
    <source>
        <dbReference type="ARBA" id="ARBA00023077"/>
    </source>
</evidence>
<protein>
    <submittedName>
        <fullName evidence="14">Iron complex outermembrane recepter protein</fullName>
    </submittedName>
</protein>
<dbReference type="InterPro" id="IPR000531">
    <property type="entry name" value="Beta-barrel_TonB"/>
</dbReference>
<proteinExistence type="inferred from homology"/>
<dbReference type="Pfam" id="PF07715">
    <property type="entry name" value="Plug"/>
    <property type="match status" value="1"/>
</dbReference>
<evidence type="ECO:0000256" key="3">
    <source>
        <dbReference type="ARBA" id="ARBA00022452"/>
    </source>
</evidence>
<evidence type="ECO:0000256" key="5">
    <source>
        <dbReference type="ARBA" id="ARBA00022729"/>
    </source>
</evidence>
<dbReference type="PROSITE" id="PS01156">
    <property type="entry name" value="TONB_DEPENDENT_REC_2"/>
    <property type="match status" value="1"/>
</dbReference>
<dbReference type="GO" id="GO:0009279">
    <property type="term" value="C:cell outer membrane"/>
    <property type="evidence" value="ECO:0007669"/>
    <property type="project" value="UniProtKB-SubCell"/>
</dbReference>
<keyword evidence="5" id="KW-0732">Signal</keyword>
<dbReference type="InterPro" id="IPR036942">
    <property type="entry name" value="Beta-barrel_TonB_sf"/>
</dbReference>
<dbReference type="SUPFAM" id="SSF56935">
    <property type="entry name" value="Porins"/>
    <property type="match status" value="1"/>
</dbReference>